<dbReference type="InterPro" id="IPR008220">
    <property type="entry name" value="HAT_MetX-like"/>
</dbReference>
<evidence type="ECO:0000313" key="4">
    <source>
        <dbReference type="EMBL" id="TQN67675.1"/>
    </source>
</evidence>
<dbReference type="NCBIfam" id="TIGR01392">
    <property type="entry name" value="homoserO_Ac_trn"/>
    <property type="match status" value="1"/>
</dbReference>
<name>A0A5Q4BL45_9PEZI</name>
<evidence type="ECO:0000256" key="2">
    <source>
        <dbReference type="SAM" id="MobiDB-lite"/>
    </source>
</evidence>
<dbReference type="SUPFAM" id="SSF53474">
    <property type="entry name" value="alpha/beta-Hydrolases"/>
    <property type="match status" value="1"/>
</dbReference>
<keyword evidence="4" id="KW-0808">Transferase</keyword>
<dbReference type="InterPro" id="IPR015797">
    <property type="entry name" value="NUDIX_hydrolase-like_dom_sf"/>
</dbReference>
<reference evidence="4 5" key="1">
    <citation type="journal article" date="2019" name="Sci. Rep.">
        <title>Colletotrichum shisoi sp. nov., an anthracnose pathogen of Perilla frutescens in Japan: molecular phylogenetic, morphological and genomic evidence.</title>
        <authorList>
            <person name="Gan P."/>
            <person name="Tsushima A."/>
            <person name="Hiroyama R."/>
            <person name="Narusaka M."/>
            <person name="Takano Y."/>
            <person name="Narusaka Y."/>
            <person name="Kawaradani M."/>
            <person name="Damm U."/>
            <person name="Shirasu K."/>
        </authorList>
    </citation>
    <scope>NUCLEOTIDE SEQUENCE [LARGE SCALE GENOMIC DNA]</scope>
    <source>
        <strain evidence="4 5">PG-2018a</strain>
    </source>
</reference>
<comment type="similarity">
    <text evidence="1">Belongs to the AB hydrolase superfamily. MetX family.</text>
</comment>
<dbReference type="FunFam" id="3.90.79.10:FF:000068">
    <property type="entry name" value="NUDIX family hydrolase, putative"/>
    <property type="match status" value="1"/>
</dbReference>
<feature type="non-terminal residue" evidence="4">
    <location>
        <position position="850"/>
    </location>
</feature>
<dbReference type="InterPro" id="IPR000073">
    <property type="entry name" value="AB_hydrolase_1"/>
</dbReference>
<evidence type="ECO:0000256" key="1">
    <source>
        <dbReference type="ARBA" id="ARBA00006886"/>
    </source>
</evidence>
<dbReference type="SUPFAM" id="SSF55811">
    <property type="entry name" value="Nudix"/>
    <property type="match status" value="1"/>
</dbReference>
<protein>
    <submittedName>
        <fullName evidence="4">Serine O-succinyltransferase</fullName>
    </submittedName>
</protein>
<organism evidence="4 5">
    <name type="scientific">Colletotrichum shisoi</name>
    <dbReference type="NCBI Taxonomy" id="2078593"/>
    <lineage>
        <taxon>Eukaryota</taxon>
        <taxon>Fungi</taxon>
        <taxon>Dikarya</taxon>
        <taxon>Ascomycota</taxon>
        <taxon>Pezizomycotina</taxon>
        <taxon>Sordariomycetes</taxon>
        <taxon>Hypocreomycetidae</taxon>
        <taxon>Glomerellales</taxon>
        <taxon>Glomerellaceae</taxon>
        <taxon>Colletotrichum</taxon>
        <taxon>Colletotrichum destructivum species complex</taxon>
    </lineage>
</organism>
<accession>A0A5Q4BL45</accession>
<dbReference type="EMBL" id="PUHP01000864">
    <property type="protein sequence ID" value="TQN67675.1"/>
    <property type="molecule type" value="Genomic_DNA"/>
</dbReference>
<keyword evidence="5" id="KW-1185">Reference proteome</keyword>
<dbReference type="NCBIfam" id="NF001209">
    <property type="entry name" value="PRK00175.1"/>
    <property type="match status" value="1"/>
</dbReference>
<dbReference type="Gene3D" id="3.90.79.10">
    <property type="entry name" value="Nucleoside Triphosphate Pyrophosphohydrolase"/>
    <property type="match status" value="1"/>
</dbReference>
<dbReference type="GO" id="GO:0009001">
    <property type="term" value="F:serine O-acetyltransferase activity"/>
    <property type="evidence" value="ECO:0007669"/>
    <property type="project" value="TreeGrafter"/>
</dbReference>
<evidence type="ECO:0000259" key="3">
    <source>
        <dbReference type="Pfam" id="PF00561"/>
    </source>
</evidence>
<feature type="compositionally biased region" description="Basic residues" evidence="2">
    <location>
        <begin position="43"/>
        <end position="53"/>
    </location>
</feature>
<feature type="compositionally biased region" description="Polar residues" evidence="2">
    <location>
        <begin position="16"/>
        <end position="33"/>
    </location>
</feature>
<dbReference type="CDD" id="cd03424">
    <property type="entry name" value="NUDIX_ADPRase_Nudt5_UGPPase_Nudt14"/>
    <property type="match status" value="1"/>
</dbReference>
<feature type="region of interest" description="Disordered" evidence="2">
    <location>
        <begin position="10"/>
        <end position="67"/>
    </location>
</feature>
<dbReference type="HAMAP" id="MF_00296">
    <property type="entry name" value="MetX_acyltransf"/>
    <property type="match status" value="1"/>
</dbReference>
<dbReference type="GO" id="GO:0006535">
    <property type="term" value="P:cysteine biosynthetic process from serine"/>
    <property type="evidence" value="ECO:0007669"/>
    <property type="project" value="TreeGrafter"/>
</dbReference>
<dbReference type="PANTHER" id="PTHR32268">
    <property type="entry name" value="HOMOSERINE O-ACETYLTRANSFERASE"/>
    <property type="match status" value="1"/>
</dbReference>
<feature type="domain" description="AB hydrolase-1" evidence="3">
    <location>
        <begin position="136"/>
        <end position="478"/>
    </location>
</feature>
<sequence>MKCQRLASAALRQARTPVSRTQSPSVFRSSNNAAAAPLGSRQCTRRFTSKPARKASNSPGDASNPAMAFPCLDALENRSATLEARFESSGPEPSYTAGATETYHCKDPLLLDWGGVLPEFDIAYEFWGEMNADKSNVILLHTGLSASSHAHSTESNPKPGWWEKFIGPGLALDTDKYHVICTNVIGGCYGSTGPSSIDPADGQRYATRFPILTMEDMVRAQFRLLDGLGVDKLYASVGSSMGGMQSLAAGVLFPDRVGRIASISGCARSHPYSIAMRHTQRQVLMMDPNWNRGFYYGRVPPHAGMKLAREIATVTYRSGPEWEQRFGRRRADPSKPPALCPDFLIETYLDHAGEKFCLTYDPNSLLYVSKAMDLFDLGRENQMAAGARRAEREKLLQSGASPARNDAACSLTLPEKPYVEQPESNAGATDQPIEVSSRPPEDLIAGLAPLRDTPALVIGVASDILFPAWQQREVAEALKLAGNRNVAHYELSEEMSFFGHDTFLLDLKNIGGNLKNFLGLTTRLTTGHITAGKEMRTGALFIRQRAAATFKSTPILSSPRQKSPHLRASSARPFRATRTMSTITLKDSGLQVKLPSGLSEEQLLAFRPFQNWAKGLANSLSLQAKNENHPFHPDPYQLRAITVQAFDIFGSGRVGFLKITADVKNGAGEGLPASVFLRGPSVGMLVMLIPDDAPPESDERYVVLTVQPRVPVGSLSFVELPAGMVDDSGSFAGAAAKEIKEELGLEIHESKLACLSELAGAGESAGNEADEGLAEAMYPSAGGCDEFVTLYSHERRIPRGQLKEWSGKLTGLRDHGEKITLKLVAMKDLWREGARDAKCLAALALWEGLR</sequence>
<dbReference type="Proteomes" id="UP000326340">
    <property type="component" value="Unassembled WGS sequence"/>
</dbReference>
<proteinExistence type="inferred from homology"/>
<comment type="caution">
    <text evidence="4">The sequence shown here is derived from an EMBL/GenBank/DDBJ whole genome shotgun (WGS) entry which is preliminary data.</text>
</comment>
<dbReference type="InterPro" id="IPR029058">
    <property type="entry name" value="AB_hydrolase_fold"/>
</dbReference>
<dbReference type="AlphaFoldDB" id="A0A5Q4BL45"/>
<evidence type="ECO:0000313" key="5">
    <source>
        <dbReference type="Proteomes" id="UP000326340"/>
    </source>
</evidence>
<dbReference type="GO" id="GO:0009092">
    <property type="term" value="P:homoserine metabolic process"/>
    <property type="evidence" value="ECO:0007669"/>
    <property type="project" value="TreeGrafter"/>
</dbReference>
<dbReference type="PANTHER" id="PTHR32268:SF16">
    <property type="entry name" value="SERINE O-SUCCINYLTRANSFERASE"/>
    <property type="match status" value="1"/>
</dbReference>
<dbReference type="GO" id="GO:0009086">
    <property type="term" value="P:methionine biosynthetic process"/>
    <property type="evidence" value="ECO:0007669"/>
    <property type="project" value="TreeGrafter"/>
</dbReference>
<gene>
    <name evidence="4" type="primary">CysA</name>
    <name evidence="4" type="ORF">CSHISOI_07768</name>
</gene>
<dbReference type="OrthoDB" id="444135at2759"/>
<feature type="region of interest" description="Disordered" evidence="2">
    <location>
        <begin position="418"/>
        <end position="438"/>
    </location>
</feature>
<dbReference type="GO" id="GO:0004414">
    <property type="term" value="F:homoserine O-acetyltransferase activity"/>
    <property type="evidence" value="ECO:0007669"/>
    <property type="project" value="TreeGrafter"/>
</dbReference>
<dbReference type="Gene3D" id="3.40.50.1820">
    <property type="entry name" value="alpha/beta hydrolase"/>
    <property type="match status" value="1"/>
</dbReference>
<dbReference type="Pfam" id="PF00561">
    <property type="entry name" value="Abhydrolase_1"/>
    <property type="match status" value="1"/>
</dbReference>
<dbReference type="GO" id="GO:0005739">
    <property type="term" value="C:mitochondrion"/>
    <property type="evidence" value="ECO:0007669"/>
    <property type="project" value="TreeGrafter"/>
</dbReference>